<dbReference type="AlphaFoldDB" id="A0A6P0HLQ3"/>
<organism evidence="2 3">
    <name type="scientific">Nocardioides zeae</name>
    <dbReference type="NCBI Taxonomy" id="1457234"/>
    <lineage>
        <taxon>Bacteria</taxon>
        <taxon>Bacillati</taxon>
        <taxon>Actinomycetota</taxon>
        <taxon>Actinomycetes</taxon>
        <taxon>Propionibacteriales</taxon>
        <taxon>Nocardioidaceae</taxon>
        <taxon>Nocardioides</taxon>
    </lineage>
</organism>
<evidence type="ECO:0000256" key="1">
    <source>
        <dbReference type="SAM" id="MobiDB-lite"/>
    </source>
</evidence>
<reference evidence="2 3" key="1">
    <citation type="journal article" date="2014" name="Int. J. Syst. Evol. Microbiol.">
        <title>Nocardioides zeae sp. nov., isolated from the stem of Zea mays.</title>
        <authorList>
            <person name="Glaeser S.P."/>
            <person name="McInroy J.A."/>
            <person name="Busse H.J."/>
            <person name="Kampfer P."/>
        </authorList>
    </citation>
    <scope>NUCLEOTIDE SEQUENCE [LARGE SCALE GENOMIC DNA]</scope>
    <source>
        <strain evidence="2 3">JCM 30728</strain>
    </source>
</reference>
<feature type="compositionally biased region" description="Basic and acidic residues" evidence="1">
    <location>
        <begin position="48"/>
        <end position="65"/>
    </location>
</feature>
<dbReference type="Proteomes" id="UP000468687">
    <property type="component" value="Unassembled WGS sequence"/>
</dbReference>
<feature type="region of interest" description="Disordered" evidence="1">
    <location>
        <begin position="1"/>
        <end position="87"/>
    </location>
</feature>
<keyword evidence="3" id="KW-1185">Reference proteome</keyword>
<sequence>MSDPGPQPEPTIEPAEPNPGGPDAAPGDRYASAEPLVADPDPELNPGVEDHLPDEVTAPDDKQQEPTEGDDDREPSEDADAESEPPA</sequence>
<protein>
    <submittedName>
        <fullName evidence="2">Uncharacterized protein</fullName>
    </submittedName>
</protein>
<dbReference type="RefSeq" id="WP_163772114.1">
    <property type="nucleotide sequence ID" value="NZ_JAAGXA010000006.1"/>
</dbReference>
<accession>A0A6P0HLQ3</accession>
<proteinExistence type="predicted"/>
<evidence type="ECO:0000313" key="3">
    <source>
        <dbReference type="Proteomes" id="UP000468687"/>
    </source>
</evidence>
<gene>
    <name evidence="2" type="ORF">G3T38_09720</name>
</gene>
<evidence type="ECO:0000313" key="2">
    <source>
        <dbReference type="EMBL" id="NEN78555.1"/>
    </source>
</evidence>
<name>A0A6P0HLQ3_9ACTN</name>
<feature type="compositionally biased region" description="Pro residues" evidence="1">
    <location>
        <begin position="1"/>
        <end position="20"/>
    </location>
</feature>
<feature type="compositionally biased region" description="Acidic residues" evidence="1">
    <location>
        <begin position="67"/>
        <end position="87"/>
    </location>
</feature>
<comment type="caution">
    <text evidence="2">The sequence shown here is derived from an EMBL/GenBank/DDBJ whole genome shotgun (WGS) entry which is preliminary data.</text>
</comment>
<dbReference type="EMBL" id="JAAGXA010000006">
    <property type="protein sequence ID" value="NEN78555.1"/>
    <property type="molecule type" value="Genomic_DNA"/>
</dbReference>